<keyword evidence="5 9" id="KW-0418">Kinase</keyword>
<evidence type="ECO:0000313" key="9">
    <source>
        <dbReference type="EMBL" id="RDV28053.1"/>
    </source>
</evidence>
<keyword evidence="4" id="KW-0547">Nucleotide-binding</keyword>
<evidence type="ECO:0000256" key="3">
    <source>
        <dbReference type="ARBA" id="ARBA00022679"/>
    </source>
</evidence>
<organism evidence="9 10">
    <name type="scientific">Alteromonas aestuariivivens</name>
    <dbReference type="NCBI Taxonomy" id="1938339"/>
    <lineage>
        <taxon>Bacteria</taxon>
        <taxon>Pseudomonadati</taxon>
        <taxon>Pseudomonadota</taxon>
        <taxon>Gammaproteobacteria</taxon>
        <taxon>Alteromonadales</taxon>
        <taxon>Alteromonadaceae</taxon>
        <taxon>Alteromonas/Salinimonas group</taxon>
        <taxon>Alteromonas</taxon>
    </lineage>
</organism>
<feature type="domain" description="7,8-dihydro-6-hydroxymethylpterin-pyrophosphokinase" evidence="8">
    <location>
        <begin position="8"/>
        <end position="131"/>
    </location>
</feature>
<dbReference type="AlphaFoldDB" id="A0A3D8MD04"/>
<dbReference type="GO" id="GO:0046656">
    <property type="term" value="P:folic acid biosynthetic process"/>
    <property type="evidence" value="ECO:0007669"/>
    <property type="project" value="UniProtKB-KW"/>
</dbReference>
<comment type="caution">
    <text evidence="9">The sequence shown here is derived from an EMBL/GenBank/DDBJ whole genome shotgun (WGS) entry which is preliminary data.</text>
</comment>
<dbReference type="Pfam" id="PF01288">
    <property type="entry name" value="HPPK"/>
    <property type="match status" value="1"/>
</dbReference>
<evidence type="ECO:0000256" key="1">
    <source>
        <dbReference type="ARBA" id="ARBA00005051"/>
    </source>
</evidence>
<dbReference type="Proteomes" id="UP000256561">
    <property type="component" value="Unassembled WGS sequence"/>
</dbReference>
<dbReference type="GO" id="GO:0016301">
    <property type="term" value="F:kinase activity"/>
    <property type="evidence" value="ECO:0007669"/>
    <property type="project" value="UniProtKB-KW"/>
</dbReference>
<dbReference type="PANTHER" id="PTHR43071">
    <property type="entry name" value="2-AMINO-4-HYDROXY-6-HYDROXYMETHYLDIHYDROPTERIDINE PYROPHOSPHOKINASE"/>
    <property type="match status" value="1"/>
</dbReference>
<evidence type="ECO:0000256" key="5">
    <source>
        <dbReference type="ARBA" id="ARBA00022777"/>
    </source>
</evidence>
<dbReference type="EMBL" id="QRHA01000002">
    <property type="protein sequence ID" value="RDV28053.1"/>
    <property type="molecule type" value="Genomic_DNA"/>
</dbReference>
<evidence type="ECO:0000259" key="8">
    <source>
        <dbReference type="Pfam" id="PF01288"/>
    </source>
</evidence>
<name>A0A3D8MD04_9ALTE</name>
<keyword evidence="7" id="KW-0289">Folate biosynthesis</keyword>
<dbReference type="InterPro" id="IPR035907">
    <property type="entry name" value="Hppk_sf"/>
</dbReference>
<dbReference type="GO" id="GO:0005524">
    <property type="term" value="F:ATP binding"/>
    <property type="evidence" value="ECO:0007669"/>
    <property type="project" value="UniProtKB-KW"/>
</dbReference>
<dbReference type="GO" id="GO:0046654">
    <property type="term" value="P:tetrahydrofolate biosynthetic process"/>
    <property type="evidence" value="ECO:0007669"/>
    <property type="project" value="UniProtKB-UniPathway"/>
</dbReference>
<sequence>MALHHILISVGSNIERSKHVRLARLALELHFESVKCSSVYESEAVGFHGEAFYNLVVEAQTSLSVEKVCEILKQIEAQNGRRKSDKKFSSRTLDLDLLTYDCAVIEQPVVLPREEILTNAFVLWPLAELVPNNIHPIVKQTYRDLWHSFDQTAQNLWPIKFAWNEG</sequence>
<evidence type="ECO:0000256" key="2">
    <source>
        <dbReference type="ARBA" id="ARBA00013253"/>
    </source>
</evidence>
<protein>
    <recommendedName>
        <fullName evidence="2">2-amino-4-hydroxy-6-hydroxymethyldihydropteridine diphosphokinase</fullName>
        <ecNumber evidence="2">2.7.6.3</ecNumber>
    </recommendedName>
</protein>
<dbReference type="RefSeq" id="WP_115592004.1">
    <property type="nucleotide sequence ID" value="NZ_QRHA01000002.1"/>
</dbReference>
<dbReference type="NCBIfam" id="TIGR01498">
    <property type="entry name" value="folK"/>
    <property type="match status" value="1"/>
</dbReference>
<dbReference type="CDD" id="cd00483">
    <property type="entry name" value="HPPK"/>
    <property type="match status" value="1"/>
</dbReference>
<dbReference type="UniPathway" id="UPA00077">
    <property type="reaction ID" value="UER00155"/>
</dbReference>
<keyword evidence="6" id="KW-0067">ATP-binding</keyword>
<dbReference type="InterPro" id="IPR000550">
    <property type="entry name" value="Hppk"/>
</dbReference>
<accession>A0A3D8MD04</accession>
<dbReference type="OrthoDB" id="9790168at2"/>
<dbReference type="SUPFAM" id="SSF55083">
    <property type="entry name" value="6-hydroxymethyl-7,8-dihydropterin pyrophosphokinase, HPPK"/>
    <property type="match status" value="1"/>
</dbReference>
<dbReference type="EC" id="2.7.6.3" evidence="2"/>
<evidence type="ECO:0000256" key="6">
    <source>
        <dbReference type="ARBA" id="ARBA00022840"/>
    </source>
</evidence>
<evidence type="ECO:0000313" key="10">
    <source>
        <dbReference type="Proteomes" id="UP000256561"/>
    </source>
</evidence>
<keyword evidence="3 9" id="KW-0808">Transferase</keyword>
<reference evidence="10" key="1">
    <citation type="submission" date="2018-08" db="EMBL/GenBank/DDBJ databases">
        <authorList>
            <person name="Zhang J."/>
            <person name="Du Z.-J."/>
        </authorList>
    </citation>
    <scope>NUCLEOTIDE SEQUENCE [LARGE SCALE GENOMIC DNA]</scope>
    <source>
        <strain evidence="10">KCTC 52655</strain>
    </source>
</reference>
<comment type="pathway">
    <text evidence="1">Cofactor biosynthesis; tetrahydrofolate biosynthesis; 2-amino-4-hydroxy-6-hydroxymethyl-7,8-dihydropteridine diphosphate from 7,8-dihydroneopterin triphosphate: step 4/4.</text>
</comment>
<proteinExistence type="predicted"/>
<keyword evidence="10" id="KW-1185">Reference proteome</keyword>
<evidence type="ECO:0000256" key="4">
    <source>
        <dbReference type="ARBA" id="ARBA00022741"/>
    </source>
</evidence>
<dbReference type="GO" id="GO:0003848">
    <property type="term" value="F:2-amino-4-hydroxy-6-hydroxymethyldihydropteridine diphosphokinase activity"/>
    <property type="evidence" value="ECO:0007669"/>
    <property type="project" value="UniProtKB-EC"/>
</dbReference>
<evidence type="ECO:0000256" key="7">
    <source>
        <dbReference type="ARBA" id="ARBA00022909"/>
    </source>
</evidence>
<dbReference type="Gene3D" id="3.30.70.560">
    <property type="entry name" value="7,8-Dihydro-6-hydroxymethylpterin-pyrophosphokinase HPPK"/>
    <property type="match status" value="1"/>
</dbReference>
<dbReference type="PANTHER" id="PTHR43071:SF2">
    <property type="entry name" value="2-AMINO-4-HYDROXY-6-HYDROXYMETHYLDIHYDROPTERIDINE PYROPHOSPHOKINASE"/>
    <property type="match status" value="1"/>
</dbReference>
<gene>
    <name evidence="9" type="primary">folK</name>
    <name evidence="9" type="ORF">DXV75_03550</name>
</gene>